<dbReference type="Gene3D" id="3.40.47.10">
    <property type="match status" value="1"/>
</dbReference>
<comment type="caution">
    <text evidence="6">The sequence shown here is derived from an EMBL/GenBank/DDBJ whole genome shotgun (WGS) entry which is preliminary data.</text>
</comment>
<reference evidence="6 7" key="1">
    <citation type="submission" date="2020-08" db="EMBL/GenBank/DDBJ databases">
        <title>Streptomyces sp. PSKA01 genome sequencing and assembly.</title>
        <authorList>
            <person name="Mandal S."/>
            <person name="Maiti P.K."/>
            <person name="Das P."/>
        </authorList>
    </citation>
    <scope>NUCLEOTIDE SEQUENCE [LARGE SCALE GENOMIC DNA]</scope>
    <source>
        <strain evidence="6 7">PSKA01</strain>
    </source>
</reference>
<evidence type="ECO:0000256" key="2">
    <source>
        <dbReference type="ARBA" id="ARBA00022679"/>
    </source>
</evidence>
<sequence length="396" mass="40267">MEPVAITGLGVLCCLGSGTDVFWRGLATARPAPAPVGDPHARMPLPICYAVPDGAVPDRPDHLGGLPLGRASRMAVAAARQALADARLTGMAGAPYAIVVGTGMGDSGLHEQHRCDSPPDGKELGPVFVVGSALGDALGWTGPCISVSNACSAGGFALTVAADLIRAGEADVALAGGADAYSRVALACFNRLGAIDPLRCRPFDARRRGTVFAEGAAMLVLESALHAERRGALPPTAWLLGDGWSCDAHHPTAPEPQGQQIRRAMRAAIEGSGSDADAIGCVIPHGTGTALNDVVESRALHAVIGPRCARLPLYSLKALVGHTGGAAGALAAVTGALIARRRAVPPNAPLDEPDPDCPVWLPDGGPTPLTGRHVLVNAYAFGGNNVSFVLAGGDPR</sequence>
<evidence type="ECO:0000256" key="1">
    <source>
        <dbReference type="ARBA" id="ARBA00008467"/>
    </source>
</evidence>
<feature type="domain" description="Ketosynthase family 3 (KS3)" evidence="5">
    <location>
        <begin position="1"/>
        <end position="392"/>
    </location>
</feature>
<dbReference type="InterPro" id="IPR014031">
    <property type="entry name" value="Ketoacyl_synth_C"/>
</dbReference>
<dbReference type="SUPFAM" id="SSF53901">
    <property type="entry name" value="Thiolase-like"/>
    <property type="match status" value="2"/>
</dbReference>
<dbReference type="PROSITE" id="PS00606">
    <property type="entry name" value="KS3_1"/>
    <property type="match status" value="1"/>
</dbReference>
<dbReference type="PROSITE" id="PS52004">
    <property type="entry name" value="KS3_2"/>
    <property type="match status" value="1"/>
</dbReference>
<evidence type="ECO:0000259" key="5">
    <source>
        <dbReference type="PROSITE" id="PS52004"/>
    </source>
</evidence>
<evidence type="ECO:0000313" key="7">
    <source>
        <dbReference type="Proteomes" id="UP000584670"/>
    </source>
</evidence>
<comment type="similarity">
    <text evidence="1 4">Belongs to the thiolase-like superfamily. Beta-ketoacyl-ACP synthases family.</text>
</comment>
<keyword evidence="7" id="KW-1185">Reference proteome</keyword>
<protein>
    <submittedName>
        <fullName evidence="6">Beta-ketoacyl-[acyl-carrier-protein] synthase family protein</fullName>
    </submittedName>
</protein>
<name>A0A7X1MAC9_9ACTN</name>
<evidence type="ECO:0000256" key="3">
    <source>
        <dbReference type="ARBA" id="ARBA00023315"/>
    </source>
</evidence>
<dbReference type="GO" id="GO:0006633">
    <property type="term" value="P:fatty acid biosynthetic process"/>
    <property type="evidence" value="ECO:0007669"/>
    <property type="project" value="InterPro"/>
</dbReference>
<dbReference type="PANTHER" id="PTHR11712">
    <property type="entry name" value="POLYKETIDE SYNTHASE-RELATED"/>
    <property type="match status" value="1"/>
</dbReference>
<dbReference type="Pfam" id="PF02801">
    <property type="entry name" value="Ketoacyl-synt_C"/>
    <property type="match status" value="1"/>
</dbReference>
<keyword evidence="2 4" id="KW-0808">Transferase</keyword>
<evidence type="ECO:0000256" key="4">
    <source>
        <dbReference type="RuleBase" id="RU003694"/>
    </source>
</evidence>
<dbReference type="InterPro" id="IPR014030">
    <property type="entry name" value="Ketoacyl_synth_N"/>
</dbReference>
<gene>
    <name evidence="6" type="ORF">H4N64_19140</name>
</gene>
<dbReference type="InterPro" id="IPR020841">
    <property type="entry name" value="PKS_Beta-ketoAc_synthase_dom"/>
</dbReference>
<dbReference type="AlphaFoldDB" id="A0A7X1MAC9"/>
<dbReference type="PANTHER" id="PTHR11712:SF347">
    <property type="entry name" value="BETA KETOACYL-ACYL CARRIER PROTEIN SYNTHASE"/>
    <property type="match status" value="1"/>
</dbReference>
<organism evidence="6 7">
    <name type="scientific">Streptomyces cupreus</name>
    <dbReference type="NCBI Taxonomy" id="2759956"/>
    <lineage>
        <taxon>Bacteria</taxon>
        <taxon>Bacillati</taxon>
        <taxon>Actinomycetota</taxon>
        <taxon>Actinomycetes</taxon>
        <taxon>Kitasatosporales</taxon>
        <taxon>Streptomycetaceae</taxon>
        <taxon>Streptomyces</taxon>
    </lineage>
</organism>
<dbReference type="SMART" id="SM00825">
    <property type="entry name" value="PKS_KS"/>
    <property type="match status" value="1"/>
</dbReference>
<evidence type="ECO:0000313" key="6">
    <source>
        <dbReference type="EMBL" id="MBC2903696.1"/>
    </source>
</evidence>
<dbReference type="RefSeq" id="WP_186283579.1">
    <property type="nucleotide sequence ID" value="NZ_JACMSF010000019.1"/>
</dbReference>
<keyword evidence="3" id="KW-0012">Acyltransferase</keyword>
<dbReference type="InterPro" id="IPR018201">
    <property type="entry name" value="Ketoacyl_synth_AS"/>
</dbReference>
<dbReference type="Pfam" id="PF00109">
    <property type="entry name" value="ketoacyl-synt"/>
    <property type="match status" value="1"/>
</dbReference>
<proteinExistence type="inferred from homology"/>
<dbReference type="InterPro" id="IPR000794">
    <property type="entry name" value="Beta-ketoacyl_synthase"/>
</dbReference>
<dbReference type="GO" id="GO:0004315">
    <property type="term" value="F:3-oxoacyl-[acyl-carrier-protein] synthase activity"/>
    <property type="evidence" value="ECO:0007669"/>
    <property type="project" value="InterPro"/>
</dbReference>
<dbReference type="EMBL" id="JACMSF010000019">
    <property type="protein sequence ID" value="MBC2903696.1"/>
    <property type="molecule type" value="Genomic_DNA"/>
</dbReference>
<dbReference type="InterPro" id="IPR016039">
    <property type="entry name" value="Thiolase-like"/>
</dbReference>
<accession>A0A7X1MAC9</accession>
<dbReference type="Proteomes" id="UP000584670">
    <property type="component" value="Unassembled WGS sequence"/>
</dbReference>